<name>A0A420VJY6_9BACI</name>
<proteinExistence type="predicted"/>
<evidence type="ECO:0000313" key="3">
    <source>
        <dbReference type="Proteomes" id="UP000286235"/>
    </source>
</evidence>
<keyword evidence="1" id="KW-0812">Transmembrane</keyword>
<organism evidence="2 3">
    <name type="scientific">Caldibacillus debilis GB1</name>
    <dbReference type="NCBI Taxonomy" id="1339248"/>
    <lineage>
        <taxon>Bacteria</taxon>
        <taxon>Bacillati</taxon>
        <taxon>Bacillota</taxon>
        <taxon>Bacilli</taxon>
        <taxon>Bacillales</taxon>
        <taxon>Bacillaceae</taxon>
        <taxon>Caldibacillus</taxon>
    </lineage>
</organism>
<gene>
    <name evidence="2" type="ORF">Cdeb_02366</name>
</gene>
<accession>A0A420VJY6</accession>
<keyword evidence="1" id="KW-0472">Membrane</keyword>
<dbReference type="EMBL" id="AZRV01000001">
    <property type="protein sequence ID" value="RKO63991.1"/>
    <property type="molecule type" value="Genomic_DNA"/>
</dbReference>
<keyword evidence="1" id="KW-1133">Transmembrane helix</keyword>
<dbReference type="AlphaFoldDB" id="A0A420VJY6"/>
<dbReference type="Proteomes" id="UP000286235">
    <property type="component" value="Unassembled WGS sequence"/>
</dbReference>
<reference evidence="2 3" key="1">
    <citation type="submission" date="2013-12" db="EMBL/GenBank/DDBJ databases">
        <title>Genome and proteome characterization of Caldibacillus debilis GB1 derived from a cellulolytic aero-tolerant co-culture.</title>
        <authorList>
            <person name="Wushke S.T."/>
            <person name="Zhang X."/>
            <person name="Fristensky B."/>
            <person name="Wilkins J.A."/>
            <person name="Levin D.B."/>
            <person name="Sparling R."/>
        </authorList>
    </citation>
    <scope>NUCLEOTIDE SEQUENCE [LARGE SCALE GENOMIC DNA]</scope>
    <source>
        <strain evidence="2 3">GB1</strain>
    </source>
</reference>
<feature type="transmembrane region" description="Helical" evidence="1">
    <location>
        <begin position="46"/>
        <end position="73"/>
    </location>
</feature>
<dbReference type="RefSeq" id="WP_120665520.1">
    <property type="nucleotide sequence ID" value="NZ_AZRV01000001.1"/>
</dbReference>
<feature type="transmembrane region" description="Helical" evidence="1">
    <location>
        <begin position="121"/>
        <end position="143"/>
    </location>
</feature>
<feature type="transmembrane region" description="Helical" evidence="1">
    <location>
        <begin position="85"/>
        <end position="106"/>
    </location>
</feature>
<keyword evidence="3" id="KW-1185">Reference proteome</keyword>
<comment type="caution">
    <text evidence="2">The sequence shown here is derived from an EMBL/GenBank/DDBJ whole genome shotgun (WGS) entry which is preliminary data.</text>
</comment>
<evidence type="ECO:0000256" key="1">
    <source>
        <dbReference type="SAM" id="Phobius"/>
    </source>
</evidence>
<feature type="transmembrane region" description="Helical" evidence="1">
    <location>
        <begin position="7"/>
        <end position="26"/>
    </location>
</feature>
<protein>
    <submittedName>
        <fullName evidence="2">Uncharacterized protein</fullName>
    </submittedName>
</protein>
<sequence>MPRKFKCKMIAGILTAFNSGFLYYVIETNNSQSAGNGNFLIHFLDIIQKVFIITIGSVVPLIFLIGIPVSLLIDSLLKKMKLNKNIISFILHMILFELGVLVYWIASFGWGHVRNMPEPALAYQLFLFSYTPAVFWLINYALLRMTGEKPERAAANIDGDPASLRK</sequence>
<evidence type="ECO:0000313" key="2">
    <source>
        <dbReference type="EMBL" id="RKO63991.1"/>
    </source>
</evidence>